<dbReference type="STRING" id="3641.A0A061EG86"/>
<name>A0A061EG86_THECC</name>
<dbReference type="GO" id="GO:0016567">
    <property type="term" value="P:protein ubiquitination"/>
    <property type="evidence" value="ECO:0007669"/>
    <property type="project" value="UniProtKB-UniPathway"/>
</dbReference>
<dbReference type="InParanoid" id="A0A061EG86"/>
<dbReference type="PANTHER" id="PTHR46632:SF16">
    <property type="entry name" value="E3 UBIQUITIN-PROTEIN LIGASE SINA-LIKE 10"/>
    <property type="match status" value="1"/>
</dbReference>
<dbReference type="AlphaFoldDB" id="A0A061EG86"/>
<reference evidence="14 15" key="1">
    <citation type="journal article" date="2013" name="Genome Biol.">
        <title>The genome sequence of the most widely cultivated cacao type and its use to identify candidate genes regulating pod color.</title>
        <authorList>
            <person name="Motamayor J.C."/>
            <person name="Mockaitis K."/>
            <person name="Schmutz J."/>
            <person name="Haiminen N."/>
            <person name="Iii D.L."/>
            <person name="Cornejo O."/>
            <person name="Findley S.D."/>
            <person name="Zheng P."/>
            <person name="Utro F."/>
            <person name="Royaert S."/>
            <person name="Saski C."/>
            <person name="Jenkins J."/>
            <person name="Podicheti R."/>
            <person name="Zhao M."/>
            <person name="Scheffler B.E."/>
            <person name="Stack J.C."/>
            <person name="Feltus F.A."/>
            <person name="Mustiga G.M."/>
            <person name="Amores F."/>
            <person name="Phillips W."/>
            <person name="Marelli J.P."/>
            <person name="May G.D."/>
            <person name="Shapiro H."/>
            <person name="Ma J."/>
            <person name="Bustamante C.D."/>
            <person name="Schnell R.J."/>
            <person name="Main D."/>
            <person name="Gilbert D."/>
            <person name="Parida L."/>
            <person name="Kuhn D.N."/>
        </authorList>
    </citation>
    <scope>NUCLEOTIDE SEQUENCE [LARGE SCALE GENOMIC DNA]</scope>
    <source>
        <strain evidence="15">cv. Matina 1-6</strain>
    </source>
</reference>
<keyword evidence="15" id="KW-1185">Reference proteome</keyword>
<dbReference type="SUPFAM" id="SSF49599">
    <property type="entry name" value="TRAF domain-like"/>
    <property type="match status" value="1"/>
</dbReference>
<dbReference type="EMBL" id="CM001882">
    <property type="protein sequence ID" value="EOY04030.1"/>
    <property type="molecule type" value="Genomic_DNA"/>
</dbReference>
<dbReference type="CDD" id="cd16571">
    <property type="entry name" value="RING-HC_SIAHs"/>
    <property type="match status" value="1"/>
</dbReference>
<evidence type="ECO:0000256" key="3">
    <source>
        <dbReference type="ARBA" id="ARBA00009119"/>
    </source>
</evidence>
<dbReference type="Gene3D" id="3.30.40.10">
    <property type="entry name" value="Zinc/RING finger domain, C3HC4 (zinc finger)"/>
    <property type="match status" value="1"/>
</dbReference>
<keyword evidence="6" id="KW-0479">Metal-binding</keyword>
<dbReference type="PROSITE" id="PS51081">
    <property type="entry name" value="ZF_SIAH"/>
    <property type="match status" value="1"/>
</dbReference>
<dbReference type="InterPro" id="IPR013010">
    <property type="entry name" value="Znf_SIAH"/>
</dbReference>
<evidence type="ECO:0000256" key="12">
    <source>
        <dbReference type="SAM" id="MobiDB-lite"/>
    </source>
</evidence>
<dbReference type="SUPFAM" id="SSF57850">
    <property type="entry name" value="RING/U-box"/>
    <property type="match status" value="1"/>
</dbReference>
<dbReference type="PANTHER" id="PTHR46632">
    <property type="entry name" value="E3 UBIQUITIN-PROTEIN LIGASE SINA-LIKE 4"/>
    <property type="match status" value="1"/>
</dbReference>
<keyword evidence="8" id="KW-0833">Ubl conjugation pathway</keyword>
<feature type="domain" description="SIAH-type" evidence="13">
    <location>
        <begin position="158"/>
        <end position="216"/>
    </location>
</feature>
<dbReference type="Proteomes" id="UP000026915">
    <property type="component" value="Chromosome 4"/>
</dbReference>
<evidence type="ECO:0000256" key="6">
    <source>
        <dbReference type="ARBA" id="ARBA00022723"/>
    </source>
</evidence>
<evidence type="ECO:0000256" key="9">
    <source>
        <dbReference type="ARBA" id="ARBA00022833"/>
    </source>
</evidence>
<sequence length="363" mass="41481">MAKFSVGIEEDGEGPSNRVAKRQRVVRVSDLVCPVQEDAEQEDEREEEEEEEEEGEEEEEEEEEEDEYYDEEEEESGAEQGAMSLETNRDGSISITLTDPEVLDCSICYEALTIPVFQCENGHIACSICCIKIRNKCPSCATPIGYSRCRAIEKVLESVKVSCQNTKYGCREAFRYSIKQKHEKICPYAPCSCPLADCNFEGSSKELYEHFRDKHKYSATRFQYDRTISITVGIDERFCILQEEQDGSLFILNNKVETLGNVVTLSRIGPSEERGFFYDLMAKALTEASTVRLQSFTKSTPKQVDNPPSLGFLLVPSQFSCNSRKLKMDLRLWHHAWRSPTRWLCGYVTPSKPKQVMACERFM</sequence>
<evidence type="ECO:0000256" key="5">
    <source>
        <dbReference type="ARBA" id="ARBA00022679"/>
    </source>
</evidence>
<dbReference type="InterPro" id="IPR044286">
    <property type="entry name" value="SINL_plant"/>
</dbReference>
<dbReference type="FunFam" id="3.30.40.10:FF:000041">
    <property type="entry name" value="E3 ubiquitin-protein ligase SINAT3"/>
    <property type="match status" value="1"/>
</dbReference>
<gene>
    <name evidence="14" type="ORF">TCM_019286</name>
</gene>
<evidence type="ECO:0000313" key="14">
    <source>
        <dbReference type="EMBL" id="EOY04030.1"/>
    </source>
</evidence>
<evidence type="ECO:0000313" key="15">
    <source>
        <dbReference type="Proteomes" id="UP000026915"/>
    </source>
</evidence>
<dbReference type="GO" id="GO:0061630">
    <property type="term" value="F:ubiquitin protein ligase activity"/>
    <property type="evidence" value="ECO:0007669"/>
    <property type="project" value="UniProtKB-EC"/>
</dbReference>
<keyword evidence="5" id="KW-0808">Transferase</keyword>
<accession>A0A061EG86</accession>
<evidence type="ECO:0000256" key="10">
    <source>
        <dbReference type="ARBA" id="ARBA00024004"/>
    </source>
</evidence>
<dbReference type="InterPro" id="IPR013083">
    <property type="entry name" value="Znf_RING/FYVE/PHD"/>
</dbReference>
<protein>
    <recommendedName>
        <fullName evidence="4">RING-type E3 ubiquitin transferase</fullName>
        <ecNumber evidence="4">2.3.2.27</ecNumber>
    </recommendedName>
</protein>
<dbReference type="EC" id="2.3.2.27" evidence="4"/>
<dbReference type="eggNOG" id="KOG3002">
    <property type="taxonomic scope" value="Eukaryota"/>
</dbReference>
<dbReference type="Pfam" id="PF21362">
    <property type="entry name" value="Sina_RING"/>
    <property type="match status" value="1"/>
</dbReference>
<evidence type="ECO:0000256" key="2">
    <source>
        <dbReference type="ARBA" id="ARBA00004906"/>
    </source>
</evidence>
<dbReference type="UniPathway" id="UPA00143"/>
<proteinExistence type="inferred from homology"/>
<comment type="similarity">
    <text evidence="3">Belongs to the SINA (Seven in absentia) family.</text>
</comment>
<evidence type="ECO:0000256" key="7">
    <source>
        <dbReference type="ARBA" id="ARBA00022771"/>
    </source>
</evidence>
<comment type="catalytic activity">
    <reaction evidence="1">
        <text>S-ubiquitinyl-[E2 ubiquitin-conjugating enzyme]-L-cysteine + [acceptor protein]-L-lysine = [E2 ubiquitin-conjugating enzyme]-L-cysteine + N(6)-ubiquitinyl-[acceptor protein]-L-lysine.</text>
        <dbReference type="EC" id="2.3.2.27"/>
    </reaction>
</comment>
<dbReference type="Pfam" id="PF21361">
    <property type="entry name" value="Sina_ZnF"/>
    <property type="match status" value="1"/>
</dbReference>
<dbReference type="Gramene" id="EOY04030">
    <property type="protein sequence ID" value="EOY04030"/>
    <property type="gene ID" value="TCM_019286"/>
</dbReference>
<keyword evidence="7 11" id="KW-0863">Zinc-finger</keyword>
<feature type="compositionally biased region" description="Acidic residues" evidence="12">
    <location>
        <begin position="37"/>
        <end position="77"/>
    </location>
</feature>
<comment type="pathway">
    <text evidence="2">Protein modification; protein ubiquitination.</text>
</comment>
<comment type="function">
    <text evidence="10">E3 ubiquitin-protein ligase that mediates ubiquitination and subsequent proteasomal degradation of target proteins. E3 ubiquitin ligases accept ubiquitin from an E2 ubiquitin-conjugating enzyme in the form of a thioester and then directly transfers the ubiquitin to targeted substrates. It probably triggers the ubiquitin-mediated degradation of different substrates.</text>
</comment>
<dbReference type="GO" id="GO:0008270">
    <property type="term" value="F:zinc ion binding"/>
    <property type="evidence" value="ECO:0007669"/>
    <property type="project" value="UniProtKB-KW"/>
</dbReference>
<dbReference type="InterPro" id="IPR049548">
    <property type="entry name" value="Sina-like_RING"/>
</dbReference>
<evidence type="ECO:0000256" key="1">
    <source>
        <dbReference type="ARBA" id="ARBA00000900"/>
    </source>
</evidence>
<feature type="region of interest" description="Disordered" evidence="12">
    <location>
        <begin position="1"/>
        <end position="81"/>
    </location>
</feature>
<keyword evidence="9" id="KW-0862">Zinc</keyword>
<dbReference type="OMA" id="SCSYAKW"/>
<evidence type="ECO:0000256" key="4">
    <source>
        <dbReference type="ARBA" id="ARBA00012483"/>
    </source>
</evidence>
<evidence type="ECO:0000256" key="11">
    <source>
        <dbReference type="PROSITE-ProRule" id="PRU00455"/>
    </source>
</evidence>
<dbReference type="FunCoup" id="A0A061EG86">
    <property type="interactions" value="201"/>
</dbReference>
<evidence type="ECO:0000256" key="8">
    <source>
        <dbReference type="ARBA" id="ARBA00022786"/>
    </source>
</evidence>
<organism evidence="14 15">
    <name type="scientific">Theobroma cacao</name>
    <name type="common">Cacao</name>
    <name type="synonym">Cocoa</name>
    <dbReference type="NCBI Taxonomy" id="3641"/>
    <lineage>
        <taxon>Eukaryota</taxon>
        <taxon>Viridiplantae</taxon>
        <taxon>Streptophyta</taxon>
        <taxon>Embryophyta</taxon>
        <taxon>Tracheophyta</taxon>
        <taxon>Spermatophyta</taxon>
        <taxon>Magnoliopsida</taxon>
        <taxon>eudicotyledons</taxon>
        <taxon>Gunneridae</taxon>
        <taxon>Pentapetalae</taxon>
        <taxon>rosids</taxon>
        <taxon>malvids</taxon>
        <taxon>Malvales</taxon>
        <taxon>Malvaceae</taxon>
        <taxon>Byttnerioideae</taxon>
        <taxon>Theobroma</taxon>
    </lineage>
</organism>
<evidence type="ECO:0000259" key="13">
    <source>
        <dbReference type="PROSITE" id="PS51081"/>
    </source>
</evidence>